<reference evidence="2 3" key="1">
    <citation type="submission" date="2016-11" db="EMBL/GenBank/DDBJ databases">
        <authorList>
            <person name="Jaros S."/>
            <person name="Januszkiewicz K."/>
            <person name="Wedrychowicz H."/>
        </authorList>
    </citation>
    <scope>NUCLEOTIDE SEQUENCE [LARGE SCALE GENOMIC DNA]</scope>
    <source>
        <strain evidence="2 3">DSM 21120</strain>
    </source>
</reference>
<feature type="non-terminal residue" evidence="2">
    <location>
        <position position="76"/>
    </location>
</feature>
<protein>
    <submittedName>
        <fullName evidence="2">Helix-turn-helix domain-containing protein</fullName>
    </submittedName>
</protein>
<dbReference type="Pfam" id="PF13936">
    <property type="entry name" value="HTH_38"/>
    <property type="match status" value="1"/>
</dbReference>
<dbReference type="RefSeq" id="WP_143270602.1">
    <property type="nucleotide sequence ID" value="NZ_FQXI01000004.1"/>
</dbReference>
<dbReference type="SUPFAM" id="SSF46689">
    <property type="entry name" value="Homeodomain-like"/>
    <property type="match status" value="1"/>
</dbReference>
<dbReference type="PANTHER" id="PTHR10948:SF23">
    <property type="entry name" value="TRANSPOSASE INSI FOR INSERTION SEQUENCE ELEMENT IS30A-RELATED"/>
    <property type="match status" value="1"/>
</dbReference>
<dbReference type="GO" id="GO:0032196">
    <property type="term" value="P:transposition"/>
    <property type="evidence" value="ECO:0007669"/>
    <property type="project" value="TreeGrafter"/>
</dbReference>
<dbReference type="GO" id="GO:0005829">
    <property type="term" value="C:cytosol"/>
    <property type="evidence" value="ECO:0007669"/>
    <property type="project" value="TreeGrafter"/>
</dbReference>
<dbReference type="InterPro" id="IPR025246">
    <property type="entry name" value="IS30-like_HTH"/>
</dbReference>
<proteinExistence type="predicted"/>
<feature type="domain" description="Transposase IS30-like HTH" evidence="1">
    <location>
        <begin position="2"/>
        <end position="44"/>
    </location>
</feature>
<evidence type="ECO:0000313" key="2">
    <source>
        <dbReference type="EMBL" id="SHH23064.1"/>
    </source>
</evidence>
<dbReference type="GO" id="GO:0004803">
    <property type="term" value="F:transposase activity"/>
    <property type="evidence" value="ECO:0007669"/>
    <property type="project" value="TreeGrafter"/>
</dbReference>
<accession>A0A1M5R9N9</accession>
<dbReference type="STRING" id="1120995.SAMN02745245_00877"/>
<dbReference type="PANTHER" id="PTHR10948">
    <property type="entry name" value="TRANSPOSASE"/>
    <property type="match status" value="1"/>
</dbReference>
<dbReference type="AlphaFoldDB" id="A0A1M5R9N9"/>
<keyword evidence="3" id="KW-1185">Reference proteome</keyword>
<organism evidence="2 3">
    <name type="scientific">Anaerosphaera aminiphila DSM 21120</name>
    <dbReference type="NCBI Taxonomy" id="1120995"/>
    <lineage>
        <taxon>Bacteria</taxon>
        <taxon>Bacillati</taxon>
        <taxon>Bacillota</taxon>
        <taxon>Tissierellia</taxon>
        <taxon>Tissierellales</taxon>
        <taxon>Peptoniphilaceae</taxon>
        <taxon>Anaerosphaera</taxon>
    </lineage>
</organism>
<dbReference type="Gene3D" id="1.10.10.10">
    <property type="entry name" value="Winged helix-like DNA-binding domain superfamily/Winged helix DNA-binding domain"/>
    <property type="match status" value="1"/>
</dbReference>
<dbReference type="InterPro" id="IPR036388">
    <property type="entry name" value="WH-like_DNA-bd_sf"/>
</dbReference>
<name>A0A1M5R9N9_9FIRM</name>
<gene>
    <name evidence="2" type="ORF">SAMN02745245_00877</name>
</gene>
<dbReference type="InterPro" id="IPR051917">
    <property type="entry name" value="Transposase-Integrase"/>
</dbReference>
<dbReference type="EMBL" id="FQXI01000004">
    <property type="protein sequence ID" value="SHH23064.1"/>
    <property type="molecule type" value="Genomic_DNA"/>
</dbReference>
<evidence type="ECO:0000313" key="3">
    <source>
        <dbReference type="Proteomes" id="UP000184032"/>
    </source>
</evidence>
<dbReference type="OrthoDB" id="9776104at2"/>
<sequence length="76" mass="8868">MSHKYLTMDDRNKIEVLNKEGYSARKIANILGFHHSTISRELKRCKAEYSAVDSQKYYQELSMKKGRKSKITDGLK</sequence>
<evidence type="ECO:0000259" key="1">
    <source>
        <dbReference type="Pfam" id="PF13936"/>
    </source>
</evidence>
<dbReference type="Proteomes" id="UP000184032">
    <property type="component" value="Unassembled WGS sequence"/>
</dbReference>
<dbReference type="InterPro" id="IPR009057">
    <property type="entry name" value="Homeodomain-like_sf"/>
</dbReference>